<dbReference type="EMBL" id="FZMO01000146">
    <property type="protein sequence ID" value="SNQ48222.1"/>
    <property type="molecule type" value="Genomic_DNA"/>
</dbReference>
<organism evidence="2 3">
    <name type="scientific">Frankia canadensis</name>
    <dbReference type="NCBI Taxonomy" id="1836972"/>
    <lineage>
        <taxon>Bacteria</taxon>
        <taxon>Bacillati</taxon>
        <taxon>Actinomycetota</taxon>
        <taxon>Actinomycetes</taxon>
        <taxon>Frankiales</taxon>
        <taxon>Frankiaceae</taxon>
        <taxon>Frankia</taxon>
    </lineage>
</organism>
<proteinExistence type="predicted"/>
<name>A0A2I2KRD8_9ACTN</name>
<accession>A0A2I2KRD8</accession>
<sequence length="129" mass="13120">MFRGNADVTELLCGRRTILAPLRACRPVLSGVSARADRSGRAKGWRDIAARHAGWPGAHTTRGRALGGIACSTTNRSPGRVADDRLGPDARHSGGLPAAVAGTVAGAVRARRPAGGAGGAARLGPRDPV</sequence>
<feature type="compositionally biased region" description="Basic and acidic residues" evidence="1">
    <location>
        <begin position="81"/>
        <end position="92"/>
    </location>
</feature>
<evidence type="ECO:0000256" key="1">
    <source>
        <dbReference type="SAM" id="MobiDB-lite"/>
    </source>
</evidence>
<feature type="region of interest" description="Disordered" evidence="1">
    <location>
        <begin position="68"/>
        <end position="97"/>
    </location>
</feature>
<dbReference type="AlphaFoldDB" id="A0A2I2KRD8"/>
<keyword evidence="3" id="KW-1185">Reference proteome</keyword>
<evidence type="ECO:0000313" key="2">
    <source>
        <dbReference type="EMBL" id="SNQ48222.1"/>
    </source>
</evidence>
<dbReference type="Proteomes" id="UP000234331">
    <property type="component" value="Unassembled WGS sequence"/>
</dbReference>
<protein>
    <submittedName>
        <fullName evidence="2">Uncharacterized protein</fullName>
    </submittedName>
</protein>
<evidence type="ECO:0000313" key="3">
    <source>
        <dbReference type="Proteomes" id="UP000234331"/>
    </source>
</evidence>
<reference evidence="2 3" key="1">
    <citation type="submission" date="2017-06" db="EMBL/GenBank/DDBJ databases">
        <authorList>
            <person name="Kim H.J."/>
            <person name="Triplett B.A."/>
        </authorList>
    </citation>
    <scope>NUCLEOTIDE SEQUENCE [LARGE SCALE GENOMIC DNA]</scope>
    <source>
        <strain evidence="2">FRACA_ARgP5</strain>
    </source>
</reference>
<gene>
    <name evidence="2" type="ORF">FRACA_230016</name>
</gene>